<dbReference type="Proteomes" id="UP000233140">
    <property type="component" value="Unassembled WGS sequence"/>
</dbReference>
<evidence type="ECO:0000256" key="3">
    <source>
        <dbReference type="ARBA" id="ARBA00023274"/>
    </source>
</evidence>
<feature type="region of interest" description="Disordered" evidence="5">
    <location>
        <begin position="116"/>
        <end position="155"/>
    </location>
</feature>
<dbReference type="AlphaFoldDB" id="A0A2K6AB08"/>
<dbReference type="NCBIfam" id="TIGR00307">
    <property type="entry name" value="eS8"/>
    <property type="match status" value="1"/>
</dbReference>
<organism evidence="6 7">
    <name type="scientific">Mandrillus leucophaeus</name>
    <name type="common">Drill</name>
    <name type="synonym">Papio leucophaeus</name>
    <dbReference type="NCBI Taxonomy" id="9568"/>
    <lineage>
        <taxon>Eukaryota</taxon>
        <taxon>Metazoa</taxon>
        <taxon>Chordata</taxon>
        <taxon>Craniata</taxon>
        <taxon>Vertebrata</taxon>
        <taxon>Euteleostomi</taxon>
        <taxon>Mammalia</taxon>
        <taxon>Eutheria</taxon>
        <taxon>Euarchontoglires</taxon>
        <taxon>Primates</taxon>
        <taxon>Haplorrhini</taxon>
        <taxon>Catarrhini</taxon>
        <taxon>Cercopithecidae</taxon>
        <taxon>Cercopithecinae</taxon>
        <taxon>Mandrillus</taxon>
    </lineage>
</organism>
<dbReference type="PANTHER" id="PTHR10394">
    <property type="entry name" value="40S RIBOSOMAL PROTEIN S8"/>
    <property type="match status" value="1"/>
</dbReference>
<feature type="region of interest" description="Disordered" evidence="5">
    <location>
        <begin position="1"/>
        <end position="22"/>
    </location>
</feature>
<dbReference type="GO" id="GO:1990904">
    <property type="term" value="C:ribonucleoprotein complex"/>
    <property type="evidence" value="ECO:0007669"/>
    <property type="project" value="UniProtKB-KW"/>
</dbReference>
<proteinExistence type="inferred from homology"/>
<evidence type="ECO:0000256" key="4">
    <source>
        <dbReference type="RuleBase" id="RU000669"/>
    </source>
</evidence>
<dbReference type="InterPro" id="IPR022309">
    <property type="entry name" value="Ribosomal_Se8/biogenesis_NSA2"/>
</dbReference>
<keyword evidence="7" id="KW-1185">Reference proteome</keyword>
<dbReference type="PROSITE" id="PS00504">
    <property type="entry name" value="FRD_SDH_FAD_BINDING"/>
    <property type="match status" value="1"/>
</dbReference>
<keyword evidence="2 4" id="KW-0689">Ribosomal protein</keyword>
<dbReference type="GO" id="GO:0016491">
    <property type="term" value="F:oxidoreductase activity"/>
    <property type="evidence" value="ECO:0007669"/>
    <property type="project" value="InterPro"/>
</dbReference>
<dbReference type="CDD" id="cd11382">
    <property type="entry name" value="Ribosomal_S8e"/>
    <property type="match status" value="1"/>
</dbReference>
<comment type="similarity">
    <text evidence="1 4">Belongs to the eukaryotic ribosomal protein eS8 family.</text>
</comment>
<feature type="compositionally biased region" description="Basic and acidic residues" evidence="5">
    <location>
        <begin position="129"/>
        <end position="141"/>
    </location>
</feature>
<name>A0A2K6AB08_MANLE</name>
<reference evidence="6" key="2">
    <citation type="submission" date="2025-09" db="UniProtKB">
        <authorList>
            <consortium name="Ensembl"/>
        </authorList>
    </citation>
    <scope>IDENTIFICATION</scope>
</reference>
<keyword evidence="3 4" id="KW-0687">Ribonucleoprotein</keyword>
<dbReference type="Pfam" id="PF01201">
    <property type="entry name" value="Ribosomal_S8e"/>
    <property type="match status" value="1"/>
</dbReference>
<accession>A0A2K6AB08</accession>
<feature type="compositionally biased region" description="Basic residues" evidence="5">
    <location>
        <begin position="8"/>
        <end position="22"/>
    </location>
</feature>
<evidence type="ECO:0000256" key="1">
    <source>
        <dbReference type="ARBA" id="ARBA00005257"/>
    </source>
</evidence>
<dbReference type="GO" id="GO:0005840">
    <property type="term" value="C:ribosome"/>
    <property type="evidence" value="ECO:0007669"/>
    <property type="project" value="UniProtKB-KW"/>
</dbReference>
<dbReference type="Ensembl" id="ENSMLET00000060809.1">
    <property type="protein sequence ID" value="ENSMLEP00000037203.1"/>
    <property type="gene ID" value="ENSMLEG00000042707.1"/>
</dbReference>
<reference evidence="6" key="1">
    <citation type="submission" date="2025-08" db="UniProtKB">
        <authorList>
            <consortium name="Ensembl"/>
        </authorList>
    </citation>
    <scope>IDENTIFICATION</scope>
</reference>
<dbReference type="Gene3D" id="3.10.290.70">
    <property type="match status" value="1"/>
</dbReference>
<evidence type="ECO:0000256" key="5">
    <source>
        <dbReference type="SAM" id="MobiDB-lite"/>
    </source>
</evidence>
<sequence>MGISRDNWHKRHKTGDKRKPYHKKHKYELRCLAANTKIGPHRSHTVRARGGNKKCGALRLDMGNFSWGSECCSRKTRIIDVVYNASNNKLVCAKTLSHCVLPLGCKKGAKLTPEEEKTLNKKRSKKIQKKYDEREKKEKFQQGKPGQCGRAHGHVPEGKELELYLRKIKAPKDK</sequence>
<dbReference type="STRING" id="9568.ENSMLEP00000037203"/>
<dbReference type="GO" id="GO:0006412">
    <property type="term" value="P:translation"/>
    <property type="evidence" value="ECO:0007669"/>
    <property type="project" value="InterPro"/>
</dbReference>
<dbReference type="InterPro" id="IPR003952">
    <property type="entry name" value="FRD_SDH_FAD_BS"/>
</dbReference>
<dbReference type="GO" id="GO:0003735">
    <property type="term" value="F:structural constituent of ribosome"/>
    <property type="evidence" value="ECO:0007669"/>
    <property type="project" value="InterPro"/>
</dbReference>
<protein>
    <recommendedName>
        <fullName evidence="4">40S ribosomal protein S8</fullName>
    </recommendedName>
</protein>
<evidence type="ECO:0000313" key="7">
    <source>
        <dbReference type="Proteomes" id="UP000233140"/>
    </source>
</evidence>
<dbReference type="OMA" id="GYESHCA"/>
<dbReference type="GeneTree" id="ENSGT00390000012433"/>
<dbReference type="InterPro" id="IPR001047">
    <property type="entry name" value="Ribosomal_eS8"/>
</dbReference>
<evidence type="ECO:0000256" key="2">
    <source>
        <dbReference type="ARBA" id="ARBA00022980"/>
    </source>
</evidence>
<evidence type="ECO:0000313" key="6">
    <source>
        <dbReference type="Ensembl" id="ENSMLEP00000037203.1"/>
    </source>
</evidence>